<feature type="compositionally biased region" description="Polar residues" evidence="1">
    <location>
        <begin position="11"/>
        <end position="22"/>
    </location>
</feature>
<feature type="region of interest" description="Disordered" evidence="1">
    <location>
        <begin position="233"/>
        <end position="274"/>
    </location>
</feature>
<feature type="region of interest" description="Disordered" evidence="1">
    <location>
        <begin position="68"/>
        <end position="99"/>
    </location>
</feature>
<name>A0A5C3KQS1_COPMA</name>
<accession>A0A5C3KQS1</accession>
<sequence>MSARQPFFPMNTATTKPSENQKFIPNLANPLHSFQARQPTPAADASLNIGNEQPIPKLNTSGLANLKRKKSATTGNACQKEQGGPTVMARPPTADPQARGQVLNRMDVTNPFSSKGISRRDNSSLRVMAPTPVNAAPAPLLSNNLDFESAASFSAFKVPAIPNAMSTPARSKSAQNEAHISIASDGSVGEMSASMHISGLQSRGTSDNSGSSDTIVDHDPFGGKSLESIAFKIPPTGRDNSGPRRVFVNQSKPNGHYSPVEAQRYPDDFGSAGSNDHERVDQHAILAGQKRTRVQVDDGDDDGDHYGHPAKRFKPGNGKEERRHHEYMDPQELFRGRQSAQGHRLNGRVANGPQFLHHDASYSQDLGGTSQEHSGTLDMILGTETEPIVRESLEDYENRMQKWSECNYEEWMAGSEVIASKFTSLLDWVKEHMTYAI</sequence>
<dbReference type="AlphaFoldDB" id="A0A5C3KQS1"/>
<dbReference type="EMBL" id="ML210233">
    <property type="protein sequence ID" value="TFK22772.1"/>
    <property type="molecule type" value="Genomic_DNA"/>
</dbReference>
<proteinExistence type="predicted"/>
<gene>
    <name evidence="2" type="ORF">FA15DRAFT_503037</name>
</gene>
<evidence type="ECO:0000256" key="1">
    <source>
        <dbReference type="SAM" id="MobiDB-lite"/>
    </source>
</evidence>
<organism evidence="2 3">
    <name type="scientific">Coprinopsis marcescibilis</name>
    <name type="common">Agaric fungus</name>
    <name type="synonym">Psathyrella marcescibilis</name>
    <dbReference type="NCBI Taxonomy" id="230819"/>
    <lineage>
        <taxon>Eukaryota</taxon>
        <taxon>Fungi</taxon>
        <taxon>Dikarya</taxon>
        <taxon>Basidiomycota</taxon>
        <taxon>Agaricomycotina</taxon>
        <taxon>Agaricomycetes</taxon>
        <taxon>Agaricomycetidae</taxon>
        <taxon>Agaricales</taxon>
        <taxon>Agaricineae</taxon>
        <taxon>Psathyrellaceae</taxon>
        <taxon>Coprinopsis</taxon>
    </lineage>
</organism>
<keyword evidence="3" id="KW-1185">Reference proteome</keyword>
<protein>
    <submittedName>
        <fullName evidence="2">Uncharacterized protein</fullName>
    </submittedName>
</protein>
<evidence type="ECO:0000313" key="3">
    <source>
        <dbReference type="Proteomes" id="UP000307440"/>
    </source>
</evidence>
<feature type="region of interest" description="Disordered" evidence="1">
    <location>
        <begin position="1"/>
        <end position="22"/>
    </location>
</feature>
<feature type="region of interest" description="Disordered" evidence="1">
    <location>
        <begin position="291"/>
        <end position="323"/>
    </location>
</feature>
<dbReference type="OrthoDB" id="3261714at2759"/>
<dbReference type="Proteomes" id="UP000307440">
    <property type="component" value="Unassembled WGS sequence"/>
</dbReference>
<evidence type="ECO:0000313" key="2">
    <source>
        <dbReference type="EMBL" id="TFK22772.1"/>
    </source>
</evidence>
<reference evidence="2 3" key="1">
    <citation type="journal article" date="2019" name="Nat. Ecol. Evol.">
        <title>Megaphylogeny resolves global patterns of mushroom evolution.</title>
        <authorList>
            <person name="Varga T."/>
            <person name="Krizsan K."/>
            <person name="Foldi C."/>
            <person name="Dima B."/>
            <person name="Sanchez-Garcia M."/>
            <person name="Sanchez-Ramirez S."/>
            <person name="Szollosi G.J."/>
            <person name="Szarkandi J.G."/>
            <person name="Papp V."/>
            <person name="Albert L."/>
            <person name="Andreopoulos W."/>
            <person name="Angelini C."/>
            <person name="Antonin V."/>
            <person name="Barry K.W."/>
            <person name="Bougher N.L."/>
            <person name="Buchanan P."/>
            <person name="Buyck B."/>
            <person name="Bense V."/>
            <person name="Catcheside P."/>
            <person name="Chovatia M."/>
            <person name="Cooper J."/>
            <person name="Damon W."/>
            <person name="Desjardin D."/>
            <person name="Finy P."/>
            <person name="Geml J."/>
            <person name="Haridas S."/>
            <person name="Hughes K."/>
            <person name="Justo A."/>
            <person name="Karasinski D."/>
            <person name="Kautmanova I."/>
            <person name="Kiss B."/>
            <person name="Kocsube S."/>
            <person name="Kotiranta H."/>
            <person name="LaButti K.M."/>
            <person name="Lechner B.E."/>
            <person name="Liimatainen K."/>
            <person name="Lipzen A."/>
            <person name="Lukacs Z."/>
            <person name="Mihaltcheva S."/>
            <person name="Morgado L.N."/>
            <person name="Niskanen T."/>
            <person name="Noordeloos M.E."/>
            <person name="Ohm R.A."/>
            <person name="Ortiz-Santana B."/>
            <person name="Ovrebo C."/>
            <person name="Racz N."/>
            <person name="Riley R."/>
            <person name="Savchenko A."/>
            <person name="Shiryaev A."/>
            <person name="Soop K."/>
            <person name="Spirin V."/>
            <person name="Szebenyi C."/>
            <person name="Tomsovsky M."/>
            <person name="Tulloss R.E."/>
            <person name="Uehling J."/>
            <person name="Grigoriev I.V."/>
            <person name="Vagvolgyi C."/>
            <person name="Papp T."/>
            <person name="Martin F.M."/>
            <person name="Miettinen O."/>
            <person name="Hibbett D.S."/>
            <person name="Nagy L.G."/>
        </authorList>
    </citation>
    <scope>NUCLEOTIDE SEQUENCE [LARGE SCALE GENOMIC DNA]</scope>
    <source>
        <strain evidence="2 3">CBS 121175</strain>
    </source>
</reference>